<reference evidence="1" key="1">
    <citation type="journal article" date="2020" name="mSystems">
        <title>Genome- and Community-Level Interaction Insights into Carbon Utilization and Element Cycling Functions of Hydrothermarchaeota in Hydrothermal Sediment.</title>
        <authorList>
            <person name="Zhou Z."/>
            <person name="Liu Y."/>
            <person name="Xu W."/>
            <person name="Pan J."/>
            <person name="Luo Z.H."/>
            <person name="Li M."/>
        </authorList>
    </citation>
    <scope>NUCLEOTIDE SEQUENCE [LARGE SCALE GENOMIC DNA]</scope>
    <source>
        <strain evidence="1">SpSt-125</strain>
    </source>
</reference>
<name>A0A7J2U5P9_9CREN</name>
<organism evidence="1">
    <name type="scientific">Ignisphaera aggregans</name>
    <dbReference type="NCBI Taxonomy" id="334771"/>
    <lineage>
        <taxon>Archaea</taxon>
        <taxon>Thermoproteota</taxon>
        <taxon>Thermoprotei</taxon>
        <taxon>Desulfurococcales</taxon>
        <taxon>Desulfurococcaceae</taxon>
        <taxon>Ignisphaera</taxon>
    </lineage>
</organism>
<accession>A0A7J2U5P9</accession>
<proteinExistence type="predicted"/>
<comment type="caution">
    <text evidence="1">The sequence shown here is derived from an EMBL/GenBank/DDBJ whole genome shotgun (WGS) entry which is preliminary data.</text>
</comment>
<dbReference type="AlphaFoldDB" id="A0A7J2U5P9"/>
<protein>
    <submittedName>
        <fullName evidence="1">Uncharacterized protein</fullName>
    </submittedName>
</protein>
<sequence>MKKVVFCVHGAVKRVFLVDRDREVVLIYTTPYRVFAERLVPFYERQGYKVRMLDLDVREEAEEARKMLRQCPP</sequence>
<gene>
    <name evidence="1" type="ORF">ENO26_08845</name>
</gene>
<evidence type="ECO:0000313" key="1">
    <source>
        <dbReference type="EMBL" id="HEM67647.1"/>
    </source>
</evidence>
<dbReference type="EMBL" id="DSEU01000060">
    <property type="protein sequence ID" value="HEM67647.1"/>
    <property type="molecule type" value="Genomic_DNA"/>
</dbReference>